<protein>
    <submittedName>
        <fullName evidence="1">Uncharacterized protein</fullName>
    </submittedName>
</protein>
<evidence type="ECO:0000313" key="2">
    <source>
        <dbReference type="Proteomes" id="UP001396334"/>
    </source>
</evidence>
<reference evidence="1 2" key="1">
    <citation type="journal article" date="2024" name="G3 (Bethesda)">
        <title>Genome assembly of Hibiscus sabdariffa L. provides insights into metabolisms of medicinal natural products.</title>
        <authorList>
            <person name="Kim T."/>
        </authorList>
    </citation>
    <scope>NUCLEOTIDE SEQUENCE [LARGE SCALE GENOMIC DNA]</scope>
    <source>
        <strain evidence="1">TK-2024</strain>
        <tissue evidence="1">Old leaves</tissue>
    </source>
</reference>
<evidence type="ECO:0000313" key="1">
    <source>
        <dbReference type="EMBL" id="KAK9045998.1"/>
    </source>
</evidence>
<sequence length="348" mass="38178">MHDTSTLLLPTADRFVGPGGRPSDGLPEVTILRKPRTMHDTSTLLLPTADRFVGPGGRPSDGLPEVGEIRLSEVADVAMDETLTTLGRSIGRTVVGDSLTWIDKGKASYASMAARNNGVSGKSSISSGLSDDYIVVLEDDYVIDHSGTILSIKFSDRVHGQIDITIRNAIIVPLLGRSIGFQTLNTCSTLESGLIYYKDTSISCQVWILLPGLPYRYYSKALFRLIAIVVGRVVKIDYSTLGGGRSKFARLVVMIDLMGTGLFVTQSMNKKETVHNKQSEPTENELYGPWMTVDTRHRRSSYVLNNRGGSTKDSRSKLEVGSRFASLVKEDSTVLGKEFRRRTSPQLQ</sequence>
<dbReference type="EMBL" id="JBBPBN010000001">
    <property type="protein sequence ID" value="KAK9045998.1"/>
    <property type="molecule type" value="Genomic_DNA"/>
</dbReference>
<organism evidence="1 2">
    <name type="scientific">Hibiscus sabdariffa</name>
    <name type="common">roselle</name>
    <dbReference type="NCBI Taxonomy" id="183260"/>
    <lineage>
        <taxon>Eukaryota</taxon>
        <taxon>Viridiplantae</taxon>
        <taxon>Streptophyta</taxon>
        <taxon>Embryophyta</taxon>
        <taxon>Tracheophyta</taxon>
        <taxon>Spermatophyta</taxon>
        <taxon>Magnoliopsida</taxon>
        <taxon>eudicotyledons</taxon>
        <taxon>Gunneridae</taxon>
        <taxon>Pentapetalae</taxon>
        <taxon>rosids</taxon>
        <taxon>malvids</taxon>
        <taxon>Malvales</taxon>
        <taxon>Malvaceae</taxon>
        <taxon>Malvoideae</taxon>
        <taxon>Hibiscus</taxon>
    </lineage>
</organism>
<name>A0ABR2U906_9ROSI</name>
<dbReference type="PANTHER" id="PTHR31286:SF99">
    <property type="entry name" value="DUF4283 DOMAIN-CONTAINING PROTEIN"/>
    <property type="match status" value="1"/>
</dbReference>
<dbReference type="InterPro" id="IPR040256">
    <property type="entry name" value="At4g02000-like"/>
</dbReference>
<keyword evidence="2" id="KW-1185">Reference proteome</keyword>
<comment type="caution">
    <text evidence="1">The sequence shown here is derived from an EMBL/GenBank/DDBJ whole genome shotgun (WGS) entry which is preliminary data.</text>
</comment>
<dbReference type="Proteomes" id="UP001396334">
    <property type="component" value="Unassembled WGS sequence"/>
</dbReference>
<gene>
    <name evidence="1" type="ORF">V6N11_051901</name>
</gene>
<dbReference type="PANTHER" id="PTHR31286">
    <property type="entry name" value="GLYCINE-RICH CELL WALL STRUCTURAL PROTEIN 1.8-LIKE"/>
    <property type="match status" value="1"/>
</dbReference>
<proteinExistence type="predicted"/>
<accession>A0ABR2U906</accession>